<dbReference type="Proteomes" id="UP000245119">
    <property type="component" value="Linkage Group LG9"/>
</dbReference>
<protein>
    <recommendedName>
        <fullName evidence="6">C-type lectin domain-containing protein</fullName>
    </recommendedName>
</protein>
<evidence type="ECO:0000313" key="4">
    <source>
        <dbReference type="EMBL" id="PVD24320.1"/>
    </source>
</evidence>
<dbReference type="SMART" id="SM00034">
    <property type="entry name" value="CLECT"/>
    <property type="match status" value="1"/>
</dbReference>
<accession>A0A2T7NT13</accession>
<feature type="signal peptide" evidence="1">
    <location>
        <begin position="1"/>
        <end position="20"/>
    </location>
</feature>
<dbReference type="PANTHER" id="PTHR22801:SF63">
    <property type="entry name" value="C-TYPE LECTIN DOMAIN-CONTAINING PROTEIN"/>
    <property type="match status" value="1"/>
</dbReference>
<feature type="chain" id="PRO_5015489722" description="C-type lectin domain-containing protein" evidence="1">
    <location>
        <begin position="21"/>
        <end position="349"/>
    </location>
</feature>
<dbReference type="Gene3D" id="3.50.4.10">
    <property type="entry name" value="Hepatocyte Growth Factor"/>
    <property type="match status" value="1"/>
</dbReference>
<sequence>MSRTCLACLLLLTTVCTCEGGGTVVRTWRRLSVDSHVYTMQTYSRLVTAQSRIMCADLCSQTSACHVFYFRSDTGHCFLSPTLAKGNSKTSTPLNHVYFDGVTCPLNSTFLQLGFISCIKPSTTRVNLPTARQVCVDDGASFVSMKTKEKMELLINLVYKTTGIPDIWLNASLRTSDNRWLWSDGDILDLTHPLWLPTKPQGGGKYCLIAVYNAATNSYLYADVFCDVRTITCSFNSTYLVYSFTSCMKPYTTRVNLAIARQTCAADGASFLTMKTVEKMEWLIDLRLFSFLNKGILDMWMNASLRASDNRWLWSDGETLDLTHPLWLPGRPLETLFSKSELHDSLLER</sequence>
<dbReference type="PROSITE" id="PS50948">
    <property type="entry name" value="PAN"/>
    <property type="match status" value="1"/>
</dbReference>
<dbReference type="EMBL" id="PZQS01000009">
    <property type="protein sequence ID" value="PVD24320.1"/>
    <property type="molecule type" value="Genomic_DNA"/>
</dbReference>
<feature type="domain" description="C-type lectin" evidence="2">
    <location>
        <begin position="118"/>
        <end position="227"/>
    </location>
</feature>
<evidence type="ECO:0000256" key="1">
    <source>
        <dbReference type="SAM" id="SignalP"/>
    </source>
</evidence>
<dbReference type="CDD" id="cd00037">
    <property type="entry name" value="CLECT"/>
    <property type="match status" value="2"/>
</dbReference>
<evidence type="ECO:0000259" key="3">
    <source>
        <dbReference type="PROSITE" id="PS50948"/>
    </source>
</evidence>
<dbReference type="PROSITE" id="PS50041">
    <property type="entry name" value="C_TYPE_LECTIN_2"/>
    <property type="match status" value="1"/>
</dbReference>
<keyword evidence="5" id="KW-1185">Reference proteome</keyword>
<proteinExistence type="predicted"/>
<dbReference type="SUPFAM" id="SSF56436">
    <property type="entry name" value="C-type lectin-like"/>
    <property type="match status" value="2"/>
</dbReference>
<dbReference type="InterPro" id="IPR001304">
    <property type="entry name" value="C-type_lectin-like"/>
</dbReference>
<dbReference type="InterPro" id="IPR016186">
    <property type="entry name" value="C-type_lectin-like/link_sf"/>
</dbReference>
<organism evidence="4 5">
    <name type="scientific">Pomacea canaliculata</name>
    <name type="common">Golden apple snail</name>
    <dbReference type="NCBI Taxonomy" id="400727"/>
    <lineage>
        <taxon>Eukaryota</taxon>
        <taxon>Metazoa</taxon>
        <taxon>Spiralia</taxon>
        <taxon>Lophotrochozoa</taxon>
        <taxon>Mollusca</taxon>
        <taxon>Gastropoda</taxon>
        <taxon>Caenogastropoda</taxon>
        <taxon>Architaenioglossa</taxon>
        <taxon>Ampullarioidea</taxon>
        <taxon>Ampullariidae</taxon>
        <taxon>Pomacea</taxon>
    </lineage>
</organism>
<dbReference type="Gene3D" id="3.10.100.10">
    <property type="entry name" value="Mannose-Binding Protein A, subunit A"/>
    <property type="match status" value="2"/>
</dbReference>
<comment type="caution">
    <text evidence="4">The sequence shown here is derived from an EMBL/GenBank/DDBJ whole genome shotgun (WGS) entry which is preliminary data.</text>
</comment>
<dbReference type="AlphaFoldDB" id="A0A2T7NT13"/>
<dbReference type="OrthoDB" id="6339209at2759"/>
<name>A0A2T7NT13_POMCA</name>
<dbReference type="InterPro" id="IPR016187">
    <property type="entry name" value="CTDL_fold"/>
</dbReference>
<dbReference type="InterPro" id="IPR050801">
    <property type="entry name" value="Ca-Dep_Lectins_ImmuneDev"/>
</dbReference>
<feature type="domain" description="Apple" evidence="3">
    <location>
        <begin position="18"/>
        <end position="104"/>
    </location>
</feature>
<evidence type="ECO:0000259" key="2">
    <source>
        <dbReference type="PROSITE" id="PS50041"/>
    </source>
</evidence>
<reference evidence="4 5" key="1">
    <citation type="submission" date="2018-04" db="EMBL/GenBank/DDBJ databases">
        <title>The genome of golden apple snail Pomacea canaliculata provides insight into stress tolerance and invasive adaptation.</title>
        <authorList>
            <person name="Liu C."/>
            <person name="Liu B."/>
            <person name="Ren Y."/>
            <person name="Zhang Y."/>
            <person name="Wang H."/>
            <person name="Li S."/>
            <person name="Jiang F."/>
            <person name="Yin L."/>
            <person name="Zhang G."/>
            <person name="Qian W."/>
            <person name="Fan W."/>
        </authorList>
    </citation>
    <scope>NUCLEOTIDE SEQUENCE [LARGE SCALE GENOMIC DNA]</scope>
    <source>
        <strain evidence="4">SZHN2017</strain>
        <tissue evidence="4">Muscle</tissue>
    </source>
</reference>
<evidence type="ECO:0008006" key="6">
    <source>
        <dbReference type="Google" id="ProtNLM"/>
    </source>
</evidence>
<evidence type="ECO:0000313" key="5">
    <source>
        <dbReference type="Proteomes" id="UP000245119"/>
    </source>
</evidence>
<keyword evidence="1" id="KW-0732">Signal</keyword>
<gene>
    <name evidence="4" type="ORF">C0Q70_14799</name>
</gene>
<dbReference type="InterPro" id="IPR003609">
    <property type="entry name" value="Pan_app"/>
</dbReference>
<dbReference type="PANTHER" id="PTHR22801">
    <property type="entry name" value="LITHOSTATHINE"/>
    <property type="match status" value="1"/>
</dbReference>